<reference evidence="2" key="2">
    <citation type="submission" date="2019-02" db="EMBL/GenBank/DDBJ databases">
        <title>Opniocepnalus argus Var Kimnra genome.</title>
        <authorList>
            <person name="Zhou C."/>
            <person name="Xiao S."/>
        </authorList>
    </citation>
    <scope>NUCLEOTIDE SEQUENCE [LARGE SCALE GENOMIC DNA]</scope>
</reference>
<keyword evidence="2" id="KW-1185">Reference proteome</keyword>
<proteinExistence type="predicted"/>
<gene>
    <name evidence="1" type="ORF">EXN66_Car018952</name>
</gene>
<protein>
    <submittedName>
        <fullName evidence="1">Uncharacterized protein</fullName>
    </submittedName>
</protein>
<organism evidence="1 2">
    <name type="scientific">Channa argus</name>
    <name type="common">Northern snakehead</name>
    <name type="synonym">Ophicephalus argus</name>
    <dbReference type="NCBI Taxonomy" id="215402"/>
    <lineage>
        <taxon>Eukaryota</taxon>
        <taxon>Metazoa</taxon>
        <taxon>Chordata</taxon>
        <taxon>Craniata</taxon>
        <taxon>Vertebrata</taxon>
        <taxon>Euteleostomi</taxon>
        <taxon>Actinopterygii</taxon>
        <taxon>Neopterygii</taxon>
        <taxon>Teleostei</taxon>
        <taxon>Neoteleostei</taxon>
        <taxon>Acanthomorphata</taxon>
        <taxon>Anabantaria</taxon>
        <taxon>Anabantiformes</taxon>
        <taxon>Channoidei</taxon>
        <taxon>Channidae</taxon>
        <taxon>Channa</taxon>
    </lineage>
</organism>
<accession>A0A6G1QLB8</accession>
<name>A0A6G1QLB8_CHAAH</name>
<dbReference type="EMBL" id="CM015729">
    <property type="protein sequence ID" value="KAF3703264.1"/>
    <property type="molecule type" value="Genomic_DNA"/>
</dbReference>
<dbReference type="Proteomes" id="UP000503349">
    <property type="component" value="Chromosome 18"/>
</dbReference>
<sequence length="59" mass="6961">MKNIRVSSVFTTLSHETQAQNQRHVQDLFSASITNLFYFMLQGENVCVIHQILYFLIWV</sequence>
<evidence type="ECO:0000313" key="1">
    <source>
        <dbReference type="EMBL" id="KAF3703264.1"/>
    </source>
</evidence>
<dbReference type="AlphaFoldDB" id="A0A6G1QLB8"/>
<evidence type="ECO:0000313" key="2">
    <source>
        <dbReference type="Proteomes" id="UP000503349"/>
    </source>
</evidence>
<reference evidence="1 2" key="1">
    <citation type="submission" date="2019-02" db="EMBL/GenBank/DDBJ databases">
        <title>Opniocepnalus argus genome.</title>
        <authorList>
            <person name="Zhou C."/>
            <person name="Xiao S."/>
        </authorList>
    </citation>
    <scope>NUCLEOTIDE SEQUENCE [LARGE SCALE GENOMIC DNA]</scope>
    <source>
        <strain evidence="1">OARG1902GOOAL</strain>
        <tissue evidence="1">Muscle</tissue>
    </source>
</reference>